<dbReference type="Proteomes" id="UP000235616">
    <property type="component" value="Unassembled WGS sequence"/>
</dbReference>
<accession>A0A2N7VRC2</accession>
<dbReference type="EMBL" id="PNYA01000010">
    <property type="protein sequence ID" value="PMS19686.1"/>
    <property type="molecule type" value="Genomic_DNA"/>
</dbReference>
<comment type="caution">
    <text evidence="2">The sequence shown here is derived from an EMBL/GenBank/DDBJ whole genome shotgun (WGS) entry which is preliminary data.</text>
</comment>
<feature type="chain" id="PRO_5014633779" description="DUF2946 domain-containing protein" evidence="1">
    <location>
        <begin position="25"/>
        <end position="134"/>
    </location>
</feature>
<proteinExistence type="predicted"/>
<protein>
    <recommendedName>
        <fullName evidence="4">DUF2946 domain-containing protein</fullName>
    </recommendedName>
</protein>
<gene>
    <name evidence="2" type="ORF">C0Z18_12635</name>
</gene>
<keyword evidence="1" id="KW-0732">Signal</keyword>
<evidence type="ECO:0008006" key="4">
    <source>
        <dbReference type="Google" id="ProtNLM"/>
    </source>
</evidence>
<sequence length="134" mass="13885">MLRWRTFLLALLLFLSLPIRPGVAAILSCGAAPAAAVTEGMTDASRATLLHGHAAQAPVAAHPCDHGNGTMRLIYPAGQCSMCSSCFASAVATVSAVGLPAGDVALLRVVRPRSDPATRFLTDGIDRPPSNFFA</sequence>
<evidence type="ECO:0000256" key="1">
    <source>
        <dbReference type="SAM" id="SignalP"/>
    </source>
</evidence>
<evidence type="ECO:0000313" key="3">
    <source>
        <dbReference type="Proteomes" id="UP000235616"/>
    </source>
</evidence>
<feature type="signal peptide" evidence="1">
    <location>
        <begin position="1"/>
        <end position="24"/>
    </location>
</feature>
<keyword evidence="3" id="KW-1185">Reference proteome</keyword>
<name>A0A2N7VRC2_9BURK</name>
<reference evidence="2 3" key="1">
    <citation type="submission" date="2018-01" db="EMBL/GenBank/DDBJ databases">
        <title>Whole genome analyses suggest that Burkholderia sensu lato contains two further novel genera in the rhizoxinica-symbiotica group Mycetohabitans gen. nov., and Trinickia gen. nov.: implications for the evolution of diazotrophy and nodulation in the Burkholderiaceae.</title>
        <authorList>
            <person name="Estrada-de los Santos P."/>
            <person name="Palmer M."/>
            <person name="Chavez-Ramirez B."/>
            <person name="Beukes C."/>
            <person name="Steenkamp E.T."/>
            <person name="Hirsch A.M."/>
            <person name="Manyaka P."/>
            <person name="Maluk M."/>
            <person name="Lafos M."/>
            <person name="Crook M."/>
            <person name="Gross E."/>
            <person name="Simon M.F."/>
            <person name="Bueno dos Reis Junior F."/>
            <person name="Poole P.S."/>
            <person name="Venter S.N."/>
            <person name="James E.K."/>
        </authorList>
    </citation>
    <scope>NUCLEOTIDE SEQUENCE [LARGE SCALE GENOMIC DNA]</scope>
    <source>
        <strain evidence="2 3">GIMN1.004</strain>
    </source>
</reference>
<dbReference type="AlphaFoldDB" id="A0A2N7VRC2"/>
<organism evidence="2 3">
    <name type="scientific">Trinickia dabaoshanensis</name>
    <dbReference type="NCBI Taxonomy" id="564714"/>
    <lineage>
        <taxon>Bacteria</taxon>
        <taxon>Pseudomonadati</taxon>
        <taxon>Pseudomonadota</taxon>
        <taxon>Betaproteobacteria</taxon>
        <taxon>Burkholderiales</taxon>
        <taxon>Burkholderiaceae</taxon>
        <taxon>Trinickia</taxon>
    </lineage>
</organism>
<evidence type="ECO:0000313" key="2">
    <source>
        <dbReference type="EMBL" id="PMS19686.1"/>
    </source>
</evidence>